<reference evidence="3" key="1">
    <citation type="submission" date="2020-09" db="EMBL/GenBank/DDBJ databases">
        <title>Taishania pollutisoli gen. nov., sp. nov., Isolated from Tetrabromobisphenol A-Contaminated Soil.</title>
        <authorList>
            <person name="Chen Q."/>
        </authorList>
    </citation>
    <scope>NUCLEOTIDE SEQUENCE</scope>
    <source>
        <strain evidence="3">CZZ-1</strain>
    </source>
</reference>
<protein>
    <submittedName>
        <fullName evidence="3">Methyltransferase domain-containing protein</fullName>
    </submittedName>
</protein>
<evidence type="ECO:0000259" key="2">
    <source>
        <dbReference type="Pfam" id="PF08484"/>
    </source>
</evidence>
<keyword evidence="3" id="KW-0808">Transferase</keyword>
<organism evidence="3 4">
    <name type="scientific">Taishania pollutisoli</name>
    <dbReference type="NCBI Taxonomy" id="2766479"/>
    <lineage>
        <taxon>Bacteria</taxon>
        <taxon>Pseudomonadati</taxon>
        <taxon>Bacteroidota</taxon>
        <taxon>Flavobacteriia</taxon>
        <taxon>Flavobacteriales</taxon>
        <taxon>Crocinitomicaceae</taxon>
        <taxon>Taishania</taxon>
    </lineage>
</organism>
<sequence length="408" mass="46828">MNCRFCKTELNYDFVDLGFSPPSNSFLTAAQLNEPEMYYPLKIKLCDNCFLVQIDEFAKHDDIFNDSYVYYSSFSTSWLDHAKKYTEKMVSRFGFGHASMVVEIASNDGYLLQYFKANQIPVLGIEPTANTAKVAEEKGIETCIEFFGSALAEKLISEKAKADLLIGNNVLAHVPDINDFIRGMKIMLNDKGVITMEFPHLLKLIEENQFDTIYHEHFSYLSLYTVKKMFEYHGLRIFDVEELPTHGGSLRVYATHLENNDLKTEDAVNYVLEKEQMYGLRQVDLYTTFQQKSEQVKNNLLTFLLEAKQENKKVVAYGAAAKGNTLLNFAGIKQDLLPFVIDASPYKQGKFLPGSHLPVEKEYILVLEKPDYIIILPWNLKHEISEQLSYTREWGARFVVAVPELLIF</sequence>
<dbReference type="InterPro" id="IPR038576">
    <property type="entry name" value="Methyltransf_Zn-bd_dom_put_sf"/>
</dbReference>
<dbReference type="PANTHER" id="PTHR43861">
    <property type="entry name" value="TRANS-ACONITATE 2-METHYLTRANSFERASE-RELATED"/>
    <property type="match status" value="1"/>
</dbReference>
<dbReference type="InterPro" id="IPR013630">
    <property type="entry name" value="Methyltransf_Zn-bd_dom_put"/>
</dbReference>
<dbReference type="SUPFAM" id="SSF53335">
    <property type="entry name" value="S-adenosyl-L-methionine-dependent methyltransferases"/>
    <property type="match status" value="1"/>
</dbReference>
<accession>A0A8J6TS55</accession>
<dbReference type="Proteomes" id="UP000652681">
    <property type="component" value="Unassembled WGS sequence"/>
</dbReference>
<dbReference type="GO" id="GO:0008168">
    <property type="term" value="F:methyltransferase activity"/>
    <property type="evidence" value="ECO:0007669"/>
    <property type="project" value="UniProtKB-KW"/>
</dbReference>
<dbReference type="InterPro" id="IPR029063">
    <property type="entry name" value="SAM-dependent_MTases_sf"/>
</dbReference>
<feature type="domain" description="Methyltransferase putative zinc binding" evidence="1">
    <location>
        <begin position="3"/>
        <end position="64"/>
    </location>
</feature>
<dbReference type="Gene3D" id="6.20.50.110">
    <property type="entry name" value="Methyltransferase, zinc-binding domain"/>
    <property type="match status" value="1"/>
</dbReference>
<dbReference type="Gene3D" id="3.40.50.150">
    <property type="entry name" value="Vaccinia Virus protein VP39"/>
    <property type="match status" value="1"/>
</dbReference>
<dbReference type="EMBL" id="JACVEL010000002">
    <property type="protein sequence ID" value="MBC9811797.1"/>
    <property type="molecule type" value="Genomic_DNA"/>
</dbReference>
<keyword evidence="4" id="KW-1185">Reference proteome</keyword>
<dbReference type="PANTHER" id="PTHR43861:SF5">
    <property type="entry name" value="BLL5978 PROTEIN"/>
    <property type="match status" value="1"/>
</dbReference>
<name>A0A8J6TS55_9FLAO</name>
<proteinExistence type="predicted"/>
<dbReference type="GO" id="GO:0032259">
    <property type="term" value="P:methylation"/>
    <property type="evidence" value="ECO:0007669"/>
    <property type="project" value="UniProtKB-KW"/>
</dbReference>
<comment type="caution">
    <text evidence="3">The sequence shown here is derived from an EMBL/GenBank/DDBJ whole genome shotgun (WGS) entry which is preliminary data.</text>
</comment>
<evidence type="ECO:0000313" key="4">
    <source>
        <dbReference type="Proteomes" id="UP000652681"/>
    </source>
</evidence>
<dbReference type="InterPro" id="IPR013691">
    <property type="entry name" value="MeTrfase_14"/>
</dbReference>
<evidence type="ECO:0000259" key="1">
    <source>
        <dbReference type="Pfam" id="PF08421"/>
    </source>
</evidence>
<dbReference type="Pfam" id="PF13489">
    <property type="entry name" value="Methyltransf_23"/>
    <property type="match status" value="1"/>
</dbReference>
<dbReference type="Pfam" id="PF08484">
    <property type="entry name" value="Methyltransf_14"/>
    <property type="match status" value="1"/>
</dbReference>
<dbReference type="Pfam" id="PF08421">
    <property type="entry name" value="Methyltransf_13"/>
    <property type="match status" value="1"/>
</dbReference>
<dbReference type="AlphaFoldDB" id="A0A8J6TS55"/>
<evidence type="ECO:0000313" key="3">
    <source>
        <dbReference type="EMBL" id="MBC9811797.1"/>
    </source>
</evidence>
<dbReference type="Gene3D" id="3.40.50.720">
    <property type="entry name" value="NAD(P)-binding Rossmann-like Domain"/>
    <property type="match status" value="1"/>
</dbReference>
<keyword evidence="3" id="KW-0489">Methyltransferase</keyword>
<dbReference type="RefSeq" id="WP_163490767.1">
    <property type="nucleotide sequence ID" value="NZ_JACVEL010000002.1"/>
</dbReference>
<feature type="domain" description="C-methyltransferase" evidence="2">
    <location>
        <begin position="244"/>
        <end position="403"/>
    </location>
</feature>
<gene>
    <name evidence="3" type="ORF">H9Y05_04835</name>
</gene>